<dbReference type="EMBL" id="BMNH01000055">
    <property type="protein sequence ID" value="GGO83601.1"/>
    <property type="molecule type" value="Genomic_DNA"/>
</dbReference>
<gene>
    <name evidence="1" type="ORF">GCM10012289_77410</name>
</gene>
<name>A0A917ZII7_9ACTN</name>
<comment type="caution">
    <text evidence="1">The sequence shown here is derived from an EMBL/GenBank/DDBJ whole genome shotgun (WGS) entry which is preliminary data.</text>
</comment>
<protein>
    <submittedName>
        <fullName evidence="1">Uncharacterized protein</fullName>
    </submittedName>
</protein>
<keyword evidence="2" id="KW-1185">Reference proteome</keyword>
<evidence type="ECO:0000313" key="2">
    <source>
        <dbReference type="Proteomes" id="UP000646523"/>
    </source>
</evidence>
<organism evidence="1 2">
    <name type="scientific">Nonomuraea cavernae</name>
    <dbReference type="NCBI Taxonomy" id="2045107"/>
    <lineage>
        <taxon>Bacteria</taxon>
        <taxon>Bacillati</taxon>
        <taxon>Actinomycetota</taxon>
        <taxon>Actinomycetes</taxon>
        <taxon>Streptosporangiales</taxon>
        <taxon>Streptosporangiaceae</taxon>
        <taxon>Nonomuraea</taxon>
    </lineage>
</organism>
<reference evidence="1" key="2">
    <citation type="submission" date="2020-09" db="EMBL/GenBank/DDBJ databases">
        <authorList>
            <person name="Sun Q."/>
            <person name="Zhou Y."/>
        </authorList>
    </citation>
    <scope>NUCLEOTIDE SEQUENCE</scope>
    <source>
        <strain evidence="1">CGMCC 4.7368</strain>
    </source>
</reference>
<proteinExistence type="predicted"/>
<sequence>MASEEEAGPKRWRCSVFLCGGARPGSEQNPSGGVVSDKTTPPEEFVQLDAEVPWRIRRQKMVSKADQLLLKASPVPDWKLPVPLPR</sequence>
<reference evidence="1" key="1">
    <citation type="journal article" date="2014" name="Int. J. Syst. Evol. Microbiol.">
        <title>Complete genome sequence of Corynebacterium casei LMG S-19264T (=DSM 44701T), isolated from a smear-ripened cheese.</title>
        <authorList>
            <consortium name="US DOE Joint Genome Institute (JGI-PGF)"/>
            <person name="Walter F."/>
            <person name="Albersmeier A."/>
            <person name="Kalinowski J."/>
            <person name="Ruckert C."/>
        </authorList>
    </citation>
    <scope>NUCLEOTIDE SEQUENCE</scope>
    <source>
        <strain evidence="1">CGMCC 4.7368</strain>
    </source>
</reference>
<evidence type="ECO:0000313" key="1">
    <source>
        <dbReference type="EMBL" id="GGO83601.1"/>
    </source>
</evidence>
<dbReference type="AlphaFoldDB" id="A0A917ZII7"/>
<accession>A0A917ZII7</accession>
<dbReference type="Proteomes" id="UP000646523">
    <property type="component" value="Unassembled WGS sequence"/>
</dbReference>